<gene>
    <name evidence="5" type="ORF">FRC98_14010</name>
</gene>
<accession>A0A5C6XEG6</accession>
<dbReference type="AlphaFoldDB" id="A0A5C6XEG6"/>
<evidence type="ECO:0000259" key="4">
    <source>
        <dbReference type="PROSITE" id="PS51841"/>
    </source>
</evidence>
<dbReference type="Gene3D" id="2.60.40.1220">
    <property type="match status" value="1"/>
</dbReference>
<feature type="compositionally biased region" description="Acidic residues" evidence="2">
    <location>
        <begin position="37"/>
        <end position="71"/>
    </location>
</feature>
<evidence type="ECO:0000256" key="2">
    <source>
        <dbReference type="SAM" id="MobiDB-lite"/>
    </source>
</evidence>
<dbReference type="PROSITE" id="PS51841">
    <property type="entry name" value="LTD"/>
    <property type="match status" value="1"/>
</dbReference>
<sequence length="719" mass="73745">MMLRRKTLAMLAALSLAAGAAACGDTDDPSPTPLPDAGEDVGPDAELDTDPDPDVEEDVDVDPDPDTDVDPDPVATPTAGDLVITELMKQPTEVAAFEGQWVELLNTSDAELELEGCALGSSSLDEAVVIGESLTVESGGYLTLAASANAGFDADFILEGLVLAEGEGSVSLDCDGTTITEVAYDAGESYPSVAGASLSRDPAFNGATDDSGDYWCAATAAYNGADLGTPGAANPSCGEAPDASAAIADLLLNGPGDDGKLIEGATVTYVRPLVGVDAAGFFVQSRPEGPALFVAVAEGETMPVAVNDVVSFLATSVVSNGGATWVDGFESLTVDASNGNRDALVTDLSAATDLVSSLNSYTHRIVSASMTISGDLLTFAGPGHQAYPVATEGLAEGAQLRMATELRQAFGLEQGCEVDLSMTPLWRFEETPQFMVYDATELDVSACPELTVVSATSTSATQVELVLTRALGPILGDGSQFTIDGLTVTGAVVDGPKVILTTEEQTSAAEYTVELDDSLTDIFGATIAADASATFTGFVALELVISEVMARFTGGNGDPGEYIELYNPGTENFDLGGCVVSKVKTDGSGAGDFTIEEGVSVPAGSYALFASSEDAGAALSEHVAQVLSGFILNNNPMVYSVSCAGEVLDELTTPGPQLGRSFQKDTDSLVTPNPAGSYSSDVWCFTPGAEGDEYVVHINTNGEAELKFGTPGTANLACD</sequence>
<dbReference type="EMBL" id="VOSM01000007">
    <property type="protein sequence ID" value="TXD35788.1"/>
    <property type="molecule type" value="Genomic_DNA"/>
</dbReference>
<feature type="domain" description="LTD" evidence="4">
    <location>
        <begin position="525"/>
        <end position="656"/>
    </location>
</feature>
<organism evidence="5 6">
    <name type="scientific">Lujinxingia vulgaris</name>
    <dbReference type="NCBI Taxonomy" id="2600176"/>
    <lineage>
        <taxon>Bacteria</taxon>
        <taxon>Deltaproteobacteria</taxon>
        <taxon>Bradymonadales</taxon>
        <taxon>Lujinxingiaceae</taxon>
        <taxon>Lujinxingia</taxon>
    </lineage>
</organism>
<reference evidence="5 6" key="1">
    <citation type="submission" date="2019-08" db="EMBL/GenBank/DDBJ databases">
        <title>Bradymonadales sp. TMQ4.</title>
        <authorList>
            <person name="Liang Q."/>
        </authorList>
    </citation>
    <scope>NUCLEOTIDE SEQUENCE [LARGE SCALE GENOMIC DNA]</scope>
    <source>
        <strain evidence="5 6">TMQ4</strain>
    </source>
</reference>
<feature type="region of interest" description="Disordered" evidence="2">
    <location>
        <begin position="19"/>
        <end position="76"/>
    </location>
</feature>
<keyword evidence="1 3" id="KW-0732">Signal</keyword>
<proteinExistence type="predicted"/>
<name>A0A5C6XEG6_9DELT</name>
<keyword evidence="6" id="KW-1185">Reference proteome</keyword>
<dbReference type="PROSITE" id="PS51257">
    <property type="entry name" value="PROKAR_LIPOPROTEIN"/>
    <property type="match status" value="1"/>
</dbReference>
<dbReference type="InterPro" id="IPR014755">
    <property type="entry name" value="Cu-Rt/internalin_Ig-like"/>
</dbReference>
<feature type="chain" id="PRO_5023011002" evidence="3">
    <location>
        <begin position="21"/>
        <end position="719"/>
    </location>
</feature>
<protein>
    <submittedName>
        <fullName evidence="5">Lamin tail domain-containing protein</fullName>
    </submittedName>
</protein>
<evidence type="ECO:0000313" key="5">
    <source>
        <dbReference type="EMBL" id="TXD35788.1"/>
    </source>
</evidence>
<dbReference type="RefSeq" id="WP_146982067.1">
    <property type="nucleotide sequence ID" value="NZ_VOSM01000007.1"/>
</dbReference>
<dbReference type="InterPro" id="IPR036415">
    <property type="entry name" value="Lamin_tail_dom_sf"/>
</dbReference>
<dbReference type="SUPFAM" id="SSF74853">
    <property type="entry name" value="Lamin A/C globular tail domain"/>
    <property type="match status" value="1"/>
</dbReference>
<dbReference type="Pfam" id="PF00932">
    <property type="entry name" value="LTD"/>
    <property type="match status" value="2"/>
</dbReference>
<comment type="caution">
    <text evidence="5">The sequence shown here is derived from an EMBL/GenBank/DDBJ whole genome shotgun (WGS) entry which is preliminary data.</text>
</comment>
<evidence type="ECO:0000313" key="6">
    <source>
        <dbReference type="Proteomes" id="UP000321412"/>
    </source>
</evidence>
<feature type="signal peptide" evidence="3">
    <location>
        <begin position="1"/>
        <end position="20"/>
    </location>
</feature>
<dbReference type="InterPro" id="IPR001322">
    <property type="entry name" value="Lamin_tail_dom"/>
</dbReference>
<dbReference type="OrthoDB" id="9788513at2"/>
<dbReference type="Proteomes" id="UP000321412">
    <property type="component" value="Unassembled WGS sequence"/>
</dbReference>
<evidence type="ECO:0000256" key="3">
    <source>
        <dbReference type="SAM" id="SignalP"/>
    </source>
</evidence>
<evidence type="ECO:0000256" key="1">
    <source>
        <dbReference type="ARBA" id="ARBA00022729"/>
    </source>
</evidence>